<dbReference type="Pfam" id="PF04183">
    <property type="entry name" value="IucA_IucC"/>
    <property type="match status" value="2"/>
</dbReference>
<dbReference type="Gene3D" id="1.10.510.40">
    <property type="match status" value="1"/>
</dbReference>
<feature type="domain" description="Aerobactin siderophore biosynthesis IucA/IucC-like C-terminal" evidence="4">
    <location>
        <begin position="354"/>
        <end position="501"/>
    </location>
</feature>
<dbReference type="PANTHER" id="PTHR34384">
    <property type="entry name" value="L-2,3-DIAMINOPROPANOATE--CITRATE LIGASE"/>
    <property type="match status" value="1"/>
</dbReference>
<dbReference type="InterPro" id="IPR007310">
    <property type="entry name" value="Aerobactin_biosyn_IucA/IucC_N"/>
</dbReference>
<evidence type="ECO:0000313" key="5">
    <source>
        <dbReference type="EMBL" id="SHK27611.1"/>
    </source>
</evidence>
<dbReference type="InterPro" id="IPR022770">
    <property type="entry name" value="IucA/IucC-like_C"/>
</dbReference>
<comment type="similarity">
    <text evidence="2">Belongs to the IucA/IucC family.</text>
</comment>
<dbReference type="AlphaFoldDB" id="A0A1M6R558"/>
<reference evidence="5 6" key="1">
    <citation type="submission" date="2016-11" db="EMBL/GenBank/DDBJ databases">
        <authorList>
            <person name="Jaros S."/>
            <person name="Januszkiewicz K."/>
            <person name="Wedrychowicz H."/>
        </authorList>
    </citation>
    <scope>NUCLEOTIDE SEQUENCE [LARGE SCALE GENOMIC DNA]</scope>
    <source>
        <strain evidence="5 6">DSM 43832</strain>
    </source>
</reference>
<dbReference type="GO" id="GO:0019290">
    <property type="term" value="P:siderophore biosynthetic process"/>
    <property type="evidence" value="ECO:0007669"/>
    <property type="project" value="InterPro"/>
</dbReference>
<evidence type="ECO:0000256" key="1">
    <source>
        <dbReference type="ARBA" id="ARBA00004924"/>
    </source>
</evidence>
<organism evidence="5 6">
    <name type="scientific">Pseudonocardia thermophila</name>
    <dbReference type="NCBI Taxonomy" id="1848"/>
    <lineage>
        <taxon>Bacteria</taxon>
        <taxon>Bacillati</taxon>
        <taxon>Actinomycetota</taxon>
        <taxon>Actinomycetes</taxon>
        <taxon>Pseudonocardiales</taxon>
        <taxon>Pseudonocardiaceae</taxon>
        <taxon>Pseudonocardia</taxon>
    </lineage>
</organism>
<proteinExistence type="inferred from homology"/>
<evidence type="ECO:0000256" key="2">
    <source>
        <dbReference type="ARBA" id="ARBA00007832"/>
    </source>
</evidence>
<dbReference type="InterPro" id="IPR037455">
    <property type="entry name" value="LucA/IucC-like"/>
</dbReference>
<dbReference type="GO" id="GO:0016881">
    <property type="term" value="F:acid-amino acid ligase activity"/>
    <property type="evidence" value="ECO:0007669"/>
    <property type="project" value="UniProtKB-ARBA"/>
</dbReference>
<dbReference type="PANTHER" id="PTHR34384:SF5">
    <property type="entry name" value="L-2,3-DIAMINOPROPANOATE--CITRATE LIGASE"/>
    <property type="match status" value="1"/>
</dbReference>
<dbReference type="Proteomes" id="UP000184363">
    <property type="component" value="Unassembled WGS sequence"/>
</dbReference>
<sequence length="541" mass="58276">MAHHLTTSTVTRPDTAETALVRRVLAALLREDHLGLRSRGRLDGDRWRTTLPDGRPAEFTVVPDGFLAEHAAVALDVAGRPVRRLTDLLDVLAPDPADAEATAGWAGFAAECGAALDAARDPVPADPPGPRTGYAGLLRYDALAAVREHPVHPTGRARPGLDAAARAAYAPEQARTFPLHWRFVPRADVQLSPALATDPPGWWPSGTADTIAVPVHPLTGGEPLGPLVVPTLSMRTLALAGDPRVHVKVPLPTATLGLRNRRTIKPGTLADGAAMHELLAAVLTREPELAARIRLADESRYLHGPDEHLAAMVRVLPADIATGRLVPLAALPVRDPRAGGPTVLEELAAGDVPRWCARYLAVLLDWHVALWVRYGIALESHQQNITIAQQDGAPLRLVYKDDDGARVDAAHAAAALGRPVPAFTDPRMLVTDPAELADLFVTITLHLCVRALLPVSVLPEVRDRIADAADRFCDRDHPRSVAARAAVHRMLTARRWPVKAMVTSGTLLPKTRLNCTDVNKYVVRTGPNYLANEARPGFVLR</sequence>
<keyword evidence="6" id="KW-1185">Reference proteome</keyword>
<dbReference type="EMBL" id="FRAP01000004">
    <property type="protein sequence ID" value="SHK27611.1"/>
    <property type="molecule type" value="Genomic_DNA"/>
</dbReference>
<name>A0A1M6R558_PSETH</name>
<evidence type="ECO:0000259" key="3">
    <source>
        <dbReference type="Pfam" id="PF04183"/>
    </source>
</evidence>
<accession>A0A1M6R558</accession>
<feature type="domain" description="Aerobactin siderophore biosynthesis IucA/IucC N-terminal" evidence="3">
    <location>
        <begin position="145"/>
        <end position="202"/>
    </location>
</feature>
<protein>
    <submittedName>
        <fullName evidence="5">Siderophore synthetase component</fullName>
    </submittedName>
</protein>
<evidence type="ECO:0000259" key="4">
    <source>
        <dbReference type="Pfam" id="PF06276"/>
    </source>
</evidence>
<dbReference type="Pfam" id="PF06276">
    <property type="entry name" value="FhuF"/>
    <property type="match status" value="1"/>
</dbReference>
<comment type="pathway">
    <text evidence="1">Siderophore biosynthesis.</text>
</comment>
<feature type="domain" description="Aerobactin siderophore biosynthesis IucA/IucC N-terminal" evidence="3">
    <location>
        <begin position="225"/>
        <end position="331"/>
    </location>
</feature>
<dbReference type="RefSeq" id="WP_200803794.1">
    <property type="nucleotide sequence ID" value="NZ_FRAP01000004.1"/>
</dbReference>
<dbReference type="STRING" id="1848.SAMN05443637_104189"/>
<gene>
    <name evidence="5" type="ORF">SAMN05443637_104189</name>
</gene>
<evidence type="ECO:0000313" key="6">
    <source>
        <dbReference type="Proteomes" id="UP000184363"/>
    </source>
</evidence>